<dbReference type="Pfam" id="PF19269">
    <property type="entry name" value="Anticodon_2"/>
    <property type="match status" value="1"/>
</dbReference>
<dbReference type="InterPro" id="IPR001412">
    <property type="entry name" value="aa-tRNA-synth_I_CS"/>
</dbReference>
<dbReference type="RefSeq" id="WP_076349112.1">
    <property type="nucleotide sequence ID" value="NZ_CP019082.1"/>
</dbReference>
<reference evidence="14" key="1">
    <citation type="submission" date="2016-12" db="EMBL/GenBank/DDBJ databases">
        <title>Comparative genomics of four Isosphaeraceae planctomycetes: a common pool of plasmids and glycoside hydrolase genes.</title>
        <authorList>
            <person name="Ivanova A."/>
        </authorList>
    </citation>
    <scope>NUCLEOTIDE SEQUENCE [LARGE SCALE GENOMIC DNA]</scope>
    <source>
        <strain evidence="14">PX4</strain>
    </source>
</reference>
<dbReference type="Pfam" id="PF00749">
    <property type="entry name" value="tRNA-synt_1c"/>
    <property type="match status" value="1"/>
</dbReference>
<comment type="subunit">
    <text evidence="3 10">Monomer.</text>
</comment>
<dbReference type="SUPFAM" id="SSF52374">
    <property type="entry name" value="Nucleotidylyl transferase"/>
    <property type="match status" value="1"/>
</dbReference>
<keyword evidence="8 10" id="KW-0648">Protein biosynthesis</keyword>
<comment type="catalytic activity">
    <reaction evidence="10">
        <text>tRNA(Glu) + L-glutamate + ATP = L-glutamyl-tRNA(Glu) + AMP + diphosphate</text>
        <dbReference type="Rhea" id="RHEA:23540"/>
        <dbReference type="Rhea" id="RHEA-COMP:9663"/>
        <dbReference type="Rhea" id="RHEA-COMP:9680"/>
        <dbReference type="ChEBI" id="CHEBI:29985"/>
        <dbReference type="ChEBI" id="CHEBI:30616"/>
        <dbReference type="ChEBI" id="CHEBI:33019"/>
        <dbReference type="ChEBI" id="CHEBI:78442"/>
        <dbReference type="ChEBI" id="CHEBI:78520"/>
        <dbReference type="ChEBI" id="CHEBI:456215"/>
        <dbReference type="EC" id="6.1.1.17"/>
    </reaction>
</comment>
<feature type="domain" description="Glutamyl/glutaminyl-tRNA synthetase class Ib catalytic" evidence="11">
    <location>
        <begin position="3"/>
        <end position="326"/>
    </location>
</feature>
<dbReference type="PROSITE" id="PS00178">
    <property type="entry name" value="AA_TRNA_LIGASE_I"/>
    <property type="match status" value="1"/>
</dbReference>
<dbReference type="GO" id="GO:0005524">
    <property type="term" value="F:ATP binding"/>
    <property type="evidence" value="ECO:0007669"/>
    <property type="project" value="UniProtKB-UniRule"/>
</dbReference>
<dbReference type="NCBIfam" id="TIGR00464">
    <property type="entry name" value="gltX_bact"/>
    <property type="match status" value="1"/>
</dbReference>
<proteinExistence type="inferred from homology"/>
<dbReference type="EC" id="6.1.1.17" evidence="10"/>
<keyword evidence="9 10" id="KW-0030">Aminoacyl-tRNA synthetase</keyword>
<evidence type="ECO:0000256" key="1">
    <source>
        <dbReference type="ARBA" id="ARBA00004496"/>
    </source>
</evidence>
<keyword evidence="5 10" id="KW-0436">Ligase</keyword>
<feature type="binding site" evidence="10">
    <location>
        <position position="252"/>
    </location>
    <ligand>
        <name>ATP</name>
        <dbReference type="ChEBI" id="CHEBI:30616"/>
    </ligand>
</feature>
<dbReference type="HAMAP" id="MF_00022">
    <property type="entry name" value="Glu_tRNA_synth_type1"/>
    <property type="match status" value="1"/>
</dbReference>
<dbReference type="PANTHER" id="PTHR43311:SF2">
    <property type="entry name" value="GLUTAMATE--TRNA LIGASE, MITOCHONDRIAL-RELATED"/>
    <property type="match status" value="1"/>
</dbReference>
<dbReference type="CDD" id="cd00808">
    <property type="entry name" value="GluRS_core"/>
    <property type="match status" value="1"/>
</dbReference>
<feature type="short sequence motif" description="'HIGH' region" evidence="10">
    <location>
        <begin position="9"/>
        <end position="19"/>
    </location>
</feature>
<dbReference type="InterPro" id="IPR045462">
    <property type="entry name" value="aa-tRNA-synth_I_cd-bd"/>
</dbReference>
<dbReference type="GO" id="GO:0000049">
    <property type="term" value="F:tRNA binding"/>
    <property type="evidence" value="ECO:0007669"/>
    <property type="project" value="InterPro"/>
</dbReference>
<evidence type="ECO:0000256" key="4">
    <source>
        <dbReference type="ARBA" id="ARBA00022490"/>
    </source>
</evidence>
<feature type="domain" description="Aminoacyl-tRNA synthetase class I anticodon-binding" evidence="12">
    <location>
        <begin position="353"/>
        <end position="487"/>
    </location>
</feature>
<dbReference type="InterPro" id="IPR049940">
    <property type="entry name" value="GluQ/Sye"/>
</dbReference>
<keyword evidence="6 10" id="KW-0547">Nucleotide-binding</keyword>
<evidence type="ECO:0000256" key="9">
    <source>
        <dbReference type="ARBA" id="ARBA00023146"/>
    </source>
</evidence>
<gene>
    <name evidence="13" type="primary">gltX_1</name>
    <name evidence="10" type="synonym">gltX</name>
    <name evidence="13" type="ORF">BSF38_04325</name>
</gene>
<dbReference type="OrthoDB" id="9807503at2"/>
<dbReference type="InterPro" id="IPR014729">
    <property type="entry name" value="Rossmann-like_a/b/a_fold"/>
</dbReference>
<evidence type="ECO:0000313" key="14">
    <source>
        <dbReference type="Proteomes" id="UP000186309"/>
    </source>
</evidence>
<dbReference type="GO" id="GO:0008270">
    <property type="term" value="F:zinc ion binding"/>
    <property type="evidence" value="ECO:0007669"/>
    <property type="project" value="InterPro"/>
</dbReference>
<dbReference type="InterPro" id="IPR008925">
    <property type="entry name" value="aa_tRNA-synth_I_cd-bd_sf"/>
</dbReference>
<evidence type="ECO:0000256" key="7">
    <source>
        <dbReference type="ARBA" id="ARBA00022840"/>
    </source>
</evidence>
<evidence type="ECO:0000256" key="5">
    <source>
        <dbReference type="ARBA" id="ARBA00022598"/>
    </source>
</evidence>
<accession>A0A1U7CV13</accession>
<dbReference type="STRING" id="1387353.BSF38_04325"/>
<evidence type="ECO:0000256" key="6">
    <source>
        <dbReference type="ARBA" id="ARBA00022741"/>
    </source>
</evidence>
<keyword evidence="7 10" id="KW-0067">ATP-binding</keyword>
<evidence type="ECO:0000256" key="8">
    <source>
        <dbReference type="ARBA" id="ARBA00022917"/>
    </source>
</evidence>
<dbReference type="GO" id="GO:0006424">
    <property type="term" value="P:glutamyl-tRNA aminoacylation"/>
    <property type="evidence" value="ECO:0007669"/>
    <property type="project" value="UniProtKB-UniRule"/>
</dbReference>
<name>A0A1U7CV13_9BACT</name>
<dbReference type="InterPro" id="IPR020058">
    <property type="entry name" value="Glu/Gln-tRNA-synth_Ib_cat-dom"/>
</dbReference>
<protein>
    <recommendedName>
        <fullName evidence="10">Glutamate--tRNA ligase</fullName>
        <ecNumber evidence="10">6.1.1.17</ecNumber>
    </recommendedName>
    <alternativeName>
        <fullName evidence="10">Glutamyl-tRNA synthetase</fullName>
        <shortName evidence="10">GluRS</shortName>
    </alternativeName>
</protein>
<evidence type="ECO:0000256" key="3">
    <source>
        <dbReference type="ARBA" id="ARBA00011245"/>
    </source>
</evidence>
<evidence type="ECO:0000259" key="12">
    <source>
        <dbReference type="Pfam" id="PF19269"/>
    </source>
</evidence>
<dbReference type="InterPro" id="IPR004527">
    <property type="entry name" value="Glu-tRNA-ligase_bac/mito"/>
</dbReference>
<dbReference type="AlphaFoldDB" id="A0A1U7CV13"/>
<dbReference type="FunFam" id="3.40.50.620:FF:000007">
    <property type="entry name" value="Glutamate--tRNA ligase"/>
    <property type="match status" value="1"/>
</dbReference>
<dbReference type="PANTHER" id="PTHR43311">
    <property type="entry name" value="GLUTAMATE--TRNA LIGASE"/>
    <property type="match status" value="1"/>
</dbReference>
<evidence type="ECO:0000256" key="10">
    <source>
        <dbReference type="HAMAP-Rule" id="MF_00022"/>
    </source>
</evidence>
<sequence length="495" mass="55795">MSVRTRFAPSPTGFLHIGGVRTALFNWLLARHHGGQFILRIDDTDQERHVDDAVQRILDGFRWMGMDWDEGPEAGGPHGPYYQSQRADRYQAAVDKLIASGRVYRDYSTETERNVERDASKREKRPYRFRRINHSPDDVARFESEGRPYALRFEVPLGRVLVLNDLIKGEVTFSTDEIGDFVIVRPGGAPLYNFASVVDDVDMEITHIVRAEEHLSNTFPQLLILEALGATPPAFAHVPYVAEPGSKEKMSKRKTEDYAKRGVLVYLHQYIEKGYLPDALLNYLARLGWSFDGTQELFTRPELIEKFSLDRVNSSPASHDPDKLFWIEGEWMKELPLEEKIAGVVPFLAAEGLVEQPLADAKRAYVEAVILALGDRLKTFADVVKLGRFFFTPELTYEADAVKKRLRKPGVPEMLGELDALLGAVEPFDLATLEAAVHEFAEKSGRKMGDVVNPLRVATTGQGVGPGLYDCLFLLGRETCRARIRQTLAMLEQSN</sequence>
<organism evidence="13 14">
    <name type="scientific">Paludisphaera borealis</name>
    <dbReference type="NCBI Taxonomy" id="1387353"/>
    <lineage>
        <taxon>Bacteria</taxon>
        <taxon>Pseudomonadati</taxon>
        <taxon>Planctomycetota</taxon>
        <taxon>Planctomycetia</taxon>
        <taxon>Isosphaerales</taxon>
        <taxon>Isosphaeraceae</taxon>
        <taxon>Paludisphaera</taxon>
    </lineage>
</organism>
<comment type="similarity">
    <text evidence="2 10">Belongs to the class-I aminoacyl-tRNA synthetase family. Glutamate--tRNA ligase type 1 subfamily.</text>
</comment>
<dbReference type="Proteomes" id="UP000186309">
    <property type="component" value="Chromosome"/>
</dbReference>
<dbReference type="KEGG" id="pbor:BSF38_04325"/>
<comment type="function">
    <text evidence="10">Catalyzes the attachment of glutamate to tRNA(Glu) in a two-step reaction: glutamate is first activated by ATP to form Glu-AMP and then transferred to the acceptor end of tRNA(Glu).</text>
</comment>
<dbReference type="PRINTS" id="PR00987">
    <property type="entry name" value="TRNASYNTHGLU"/>
</dbReference>
<evidence type="ECO:0000313" key="13">
    <source>
        <dbReference type="EMBL" id="APW62772.1"/>
    </source>
</evidence>
<keyword evidence="14" id="KW-1185">Reference proteome</keyword>
<evidence type="ECO:0000259" key="11">
    <source>
        <dbReference type="Pfam" id="PF00749"/>
    </source>
</evidence>
<comment type="subcellular location">
    <subcellularLocation>
        <location evidence="1 10">Cytoplasm</location>
    </subcellularLocation>
</comment>
<keyword evidence="4 10" id="KW-0963">Cytoplasm</keyword>
<dbReference type="Gene3D" id="3.40.50.620">
    <property type="entry name" value="HUPs"/>
    <property type="match status" value="1"/>
</dbReference>
<dbReference type="InterPro" id="IPR033910">
    <property type="entry name" value="GluRS_core"/>
</dbReference>
<comment type="caution">
    <text evidence="10">Lacks conserved residue(s) required for the propagation of feature annotation.</text>
</comment>
<dbReference type="Gene3D" id="1.10.10.350">
    <property type="match status" value="1"/>
</dbReference>
<dbReference type="InterPro" id="IPR020751">
    <property type="entry name" value="aa-tRNA-synth_I_codon-bd_sub2"/>
</dbReference>
<dbReference type="GO" id="GO:0004818">
    <property type="term" value="F:glutamate-tRNA ligase activity"/>
    <property type="evidence" value="ECO:0007669"/>
    <property type="project" value="UniProtKB-UniRule"/>
</dbReference>
<evidence type="ECO:0000256" key="2">
    <source>
        <dbReference type="ARBA" id="ARBA00007894"/>
    </source>
</evidence>
<dbReference type="EMBL" id="CP019082">
    <property type="protein sequence ID" value="APW62772.1"/>
    <property type="molecule type" value="Genomic_DNA"/>
</dbReference>
<dbReference type="InterPro" id="IPR000924">
    <property type="entry name" value="Glu/Gln-tRNA-synth"/>
</dbReference>
<dbReference type="GO" id="GO:0005829">
    <property type="term" value="C:cytosol"/>
    <property type="evidence" value="ECO:0007669"/>
    <property type="project" value="TreeGrafter"/>
</dbReference>
<feature type="short sequence motif" description="'KMSKS' region" evidence="10">
    <location>
        <begin position="249"/>
        <end position="253"/>
    </location>
</feature>
<dbReference type="SUPFAM" id="SSF48163">
    <property type="entry name" value="An anticodon-binding domain of class I aminoacyl-tRNA synthetases"/>
    <property type="match status" value="1"/>
</dbReference>